<feature type="compositionally biased region" description="Basic and acidic residues" evidence="1">
    <location>
        <begin position="79"/>
        <end position="88"/>
    </location>
</feature>
<feature type="non-terminal residue" evidence="2">
    <location>
        <position position="1"/>
    </location>
</feature>
<reference evidence="2" key="1">
    <citation type="submission" date="2016-01" db="EMBL/GenBank/DDBJ databases">
        <title>Reference transcriptome for the parasite Schistocephalus solidus: insights into the molecular evolution of parasitism.</title>
        <authorList>
            <person name="Hebert F.O."/>
            <person name="Grambauer S."/>
            <person name="Barber I."/>
            <person name="Landry C.R."/>
            <person name="Aubin-Horth N."/>
        </authorList>
    </citation>
    <scope>NUCLEOTIDE SEQUENCE</scope>
</reference>
<name>A0A0X3NGS4_SCHSO</name>
<feature type="region of interest" description="Disordered" evidence="1">
    <location>
        <begin position="62"/>
        <end position="93"/>
    </location>
</feature>
<evidence type="ECO:0000313" key="2">
    <source>
        <dbReference type="EMBL" id="JAP39201.1"/>
    </source>
</evidence>
<protein>
    <submittedName>
        <fullName evidence="2">Uncharacterized protein</fullName>
    </submittedName>
</protein>
<dbReference type="EMBL" id="GEEE01024024">
    <property type="protein sequence ID" value="JAP39201.1"/>
    <property type="molecule type" value="Transcribed_RNA"/>
</dbReference>
<gene>
    <name evidence="2" type="ORF">TR167004</name>
</gene>
<evidence type="ECO:0000256" key="1">
    <source>
        <dbReference type="SAM" id="MobiDB-lite"/>
    </source>
</evidence>
<dbReference type="AlphaFoldDB" id="A0A0X3NGS4"/>
<organism evidence="2">
    <name type="scientific">Schistocephalus solidus</name>
    <name type="common">Tapeworm</name>
    <dbReference type="NCBI Taxonomy" id="70667"/>
    <lineage>
        <taxon>Eukaryota</taxon>
        <taxon>Metazoa</taxon>
        <taxon>Spiralia</taxon>
        <taxon>Lophotrochozoa</taxon>
        <taxon>Platyhelminthes</taxon>
        <taxon>Cestoda</taxon>
        <taxon>Eucestoda</taxon>
        <taxon>Diphyllobothriidea</taxon>
        <taxon>Diphyllobothriidae</taxon>
        <taxon>Schistocephalus</taxon>
    </lineage>
</organism>
<sequence>KPYIYHKPPTCTLNSYSESYPYRKPTAILNVKPHLNSKPYCPGIWRKATCIARGSCSHVLSRRPYKPSLPQITKPSRSRRPESQKRDSGWPISLSAFPIGSRVI</sequence>
<proteinExistence type="predicted"/>
<accession>A0A0X3NGS4</accession>